<feature type="transmembrane region" description="Helical" evidence="1">
    <location>
        <begin position="6"/>
        <end position="25"/>
    </location>
</feature>
<dbReference type="GeneID" id="26373948"/>
<gene>
    <name evidence="2" type="primary">odv-e28</name>
</gene>
<organism evidence="2 3">
    <name type="scientific">Diatraea saccharalis granulovirus</name>
    <dbReference type="NCBI Taxonomy" id="1675862"/>
    <lineage>
        <taxon>Viruses</taxon>
        <taxon>Viruses incertae sedis</taxon>
        <taxon>Naldaviricetes</taxon>
        <taxon>Lefavirales</taxon>
        <taxon>Baculoviridae</taxon>
        <taxon>Betabaculovirus</taxon>
        <taxon>Betabaculovirus disaccharalis</taxon>
    </lineage>
</organism>
<evidence type="ECO:0000256" key="1">
    <source>
        <dbReference type="SAM" id="Phobius"/>
    </source>
</evidence>
<name>A0A0R7EYZ2_9BBAC</name>
<proteinExistence type="predicted"/>
<evidence type="ECO:0000313" key="3">
    <source>
        <dbReference type="Proteomes" id="UP000203433"/>
    </source>
</evidence>
<dbReference type="Proteomes" id="UP000203433">
    <property type="component" value="Segment"/>
</dbReference>
<keyword evidence="1" id="KW-0812">Transmembrane</keyword>
<dbReference type="EMBL" id="KP296186">
    <property type="protein sequence ID" value="AKN80806.1"/>
    <property type="molecule type" value="Genomic_DNA"/>
</dbReference>
<accession>A0A0R7EYZ2</accession>
<reference evidence="2 3" key="1">
    <citation type="journal article" date="2015" name="J. Virol.">
        <title>A betabaculovirus-encoded gp64 homolog is a functional envelope fusion protein.</title>
        <authorList>
            <person name="Ardisson-Araujo D.M."/>
            <person name="Melo F.L."/>
            <person name="Clem R.J."/>
            <person name="Wolff J.L."/>
            <person name="Ribeiro B.M."/>
        </authorList>
    </citation>
    <scope>NUCLEOTIDE SEQUENCE [LARGE SCALE GENOMIC DNA]</scope>
    <source>
        <strain evidence="2 3">Parana-2009</strain>
    </source>
</reference>
<keyword evidence="3" id="KW-1185">Reference proteome</keyword>
<sequence length="161" mass="18442">MSSIDMLTVFFLVMGLIYLLLTTLYNPLILLGEHLVNTARVNVGPFINVLERDGDRLFLIEPEQVIIYNTAGVIYYYFEGGASRRLCPETERAIVRITQSDIRLINENGIYNISCTPILSHNLYSHFKNDSIEWQIPVLETSFTILDIINYLIINGLVKIK</sequence>
<keyword evidence="1" id="KW-0472">Membrane</keyword>
<keyword evidence="1" id="KW-1133">Transmembrane helix</keyword>
<dbReference type="Pfam" id="PF04798">
    <property type="entry name" value="Baculo_19"/>
    <property type="match status" value="1"/>
</dbReference>
<dbReference type="InterPro" id="IPR006883">
    <property type="entry name" value="AcMNPV_PIF-4"/>
</dbReference>
<evidence type="ECO:0000313" key="2">
    <source>
        <dbReference type="EMBL" id="AKN80806.1"/>
    </source>
</evidence>
<dbReference type="RefSeq" id="YP_009182279.1">
    <property type="nucleotide sequence ID" value="NC_028491.1"/>
</dbReference>
<protein>
    <submittedName>
        <fullName evidence="2">ODV-E28</fullName>
    </submittedName>
</protein>
<dbReference type="KEGG" id="vg:26373948"/>
<dbReference type="OrthoDB" id="16714at10239"/>